<comment type="caution">
    <text evidence="4">The sequence shown here is derived from an EMBL/GenBank/DDBJ whole genome shotgun (WGS) entry which is preliminary data.</text>
</comment>
<dbReference type="EC" id="3.1.4.58" evidence="2"/>
<keyword evidence="5" id="KW-1185">Reference proteome</keyword>
<accession>A0ABW5W9K0</accession>
<dbReference type="SUPFAM" id="SSF55144">
    <property type="entry name" value="LigT-like"/>
    <property type="match status" value="1"/>
</dbReference>
<comment type="function">
    <text evidence="2">Hydrolyzes RNA 2',3'-cyclic phosphodiester to an RNA 2'-phosphomonoester.</text>
</comment>
<dbReference type="HAMAP" id="MF_01940">
    <property type="entry name" value="RNA_CPDase"/>
    <property type="match status" value="1"/>
</dbReference>
<feature type="active site" description="Proton donor" evidence="2">
    <location>
        <position position="53"/>
    </location>
</feature>
<feature type="short sequence motif" description="HXTX 2" evidence="2">
    <location>
        <begin position="123"/>
        <end position="126"/>
    </location>
</feature>
<dbReference type="NCBIfam" id="TIGR02258">
    <property type="entry name" value="2_5_ligase"/>
    <property type="match status" value="1"/>
</dbReference>
<reference evidence="5" key="1">
    <citation type="journal article" date="2019" name="Int. J. Syst. Evol. Microbiol.">
        <title>The Global Catalogue of Microorganisms (GCM) 10K type strain sequencing project: providing services to taxonomists for standard genome sequencing and annotation.</title>
        <authorList>
            <consortium name="The Broad Institute Genomics Platform"/>
            <consortium name="The Broad Institute Genome Sequencing Center for Infectious Disease"/>
            <person name="Wu L."/>
            <person name="Ma J."/>
        </authorList>
    </citation>
    <scope>NUCLEOTIDE SEQUENCE [LARGE SCALE GENOMIC DNA]</scope>
    <source>
        <strain evidence="5">IBRC-M 10906</strain>
    </source>
</reference>
<dbReference type="PANTHER" id="PTHR35561">
    <property type="entry name" value="RNA 2',3'-CYCLIC PHOSPHODIESTERASE"/>
    <property type="match status" value="1"/>
</dbReference>
<name>A0ABW5W9K0_9PSEU</name>
<protein>
    <recommendedName>
        <fullName evidence="2">RNA 2',3'-cyclic phosphodiesterase</fullName>
        <shortName evidence="2">RNA 2',3'-CPDase</shortName>
        <ecNumber evidence="2">3.1.4.58</ecNumber>
    </recommendedName>
</protein>
<comment type="catalytic activity">
    <reaction evidence="2">
        <text>a 3'-end 2',3'-cyclophospho-ribonucleotide-RNA + H2O = a 3'-end 2'-phospho-ribonucleotide-RNA + H(+)</text>
        <dbReference type="Rhea" id="RHEA:11828"/>
        <dbReference type="Rhea" id="RHEA-COMP:10464"/>
        <dbReference type="Rhea" id="RHEA-COMP:17353"/>
        <dbReference type="ChEBI" id="CHEBI:15377"/>
        <dbReference type="ChEBI" id="CHEBI:15378"/>
        <dbReference type="ChEBI" id="CHEBI:83064"/>
        <dbReference type="ChEBI" id="CHEBI:173113"/>
        <dbReference type="EC" id="3.1.4.58"/>
    </reaction>
</comment>
<comment type="similarity">
    <text evidence="2">Belongs to the 2H phosphoesterase superfamily. ThpR family.</text>
</comment>
<evidence type="ECO:0000313" key="5">
    <source>
        <dbReference type="Proteomes" id="UP001597478"/>
    </source>
</evidence>
<dbReference type="Pfam" id="PF02834">
    <property type="entry name" value="LigT_PEase"/>
    <property type="match status" value="1"/>
</dbReference>
<sequence>MVDERTAIAGRARLFTALPLPGEAVDSLRAELARHPCGPGSRRLRWSRPQTWHVTLGFYGMDDPRERSAWLRERLAGIAAPVVRLEASGSFRGVLWIGVRGDGLDELAAAVRPEDEERAFRGHLTLARGDAPAAIRAWARLLGSYRGPAWTAREVVLFRSDAGARGHVHTPVERFPLGRPVT</sequence>
<evidence type="ECO:0000256" key="2">
    <source>
        <dbReference type="HAMAP-Rule" id="MF_01940"/>
    </source>
</evidence>
<keyword evidence="1 2" id="KW-0378">Hydrolase</keyword>
<evidence type="ECO:0000313" key="4">
    <source>
        <dbReference type="EMBL" id="MFD2799253.1"/>
    </source>
</evidence>
<dbReference type="InterPro" id="IPR014051">
    <property type="entry name" value="Phosphoesterase_HXTX"/>
</dbReference>
<proteinExistence type="inferred from homology"/>
<organism evidence="4 5">
    <name type="scientific">Prauserella oleivorans</name>
    <dbReference type="NCBI Taxonomy" id="1478153"/>
    <lineage>
        <taxon>Bacteria</taxon>
        <taxon>Bacillati</taxon>
        <taxon>Actinomycetota</taxon>
        <taxon>Actinomycetes</taxon>
        <taxon>Pseudonocardiales</taxon>
        <taxon>Pseudonocardiaceae</taxon>
        <taxon>Prauserella</taxon>
    </lineage>
</organism>
<feature type="active site" description="Proton acceptor" evidence="2">
    <location>
        <position position="123"/>
    </location>
</feature>
<dbReference type="Gene3D" id="3.90.1140.10">
    <property type="entry name" value="Cyclic phosphodiesterase"/>
    <property type="match status" value="1"/>
</dbReference>
<gene>
    <name evidence="4" type="primary">thpR</name>
    <name evidence="4" type="ORF">ACFS2C_07615</name>
</gene>
<dbReference type="EMBL" id="JBHUOF010000007">
    <property type="protein sequence ID" value="MFD2799253.1"/>
    <property type="molecule type" value="Genomic_DNA"/>
</dbReference>
<dbReference type="Proteomes" id="UP001597478">
    <property type="component" value="Unassembled WGS sequence"/>
</dbReference>
<dbReference type="InterPro" id="IPR009097">
    <property type="entry name" value="Cyclic_Pdiesterase"/>
</dbReference>
<evidence type="ECO:0000259" key="3">
    <source>
        <dbReference type="Pfam" id="PF02834"/>
    </source>
</evidence>
<feature type="domain" description="Phosphoesterase HXTX" evidence="3">
    <location>
        <begin position="19"/>
        <end position="92"/>
    </location>
</feature>
<evidence type="ECO:0000256" key="1">
    <source>
        <dbReference type="ARBA" id="ARBA00022801"/>
    </source>
</evidence>
<dbReference type="RefSeq" id="WP_377386035.1">
    <property type="nucleotide sequence ID" value="NZ_JBHSAN010000006.1"/>
</dbReference>
<feature type="short sequence motif" description="HXTX 1" evidence="2">
    <location>
        <begin position="53"/>
        <end position="56"/>
    </location>
</feature>
<dbReference type="InterPro" id="IPR004175">
    <property type="entry name" value="RNA_CPDase"/>
</dbReference>
<dbReference type="PANTHER" id="PTHR35561:SF1">
    <property type="entry name" value="RNA 2',3'-CYCLIC PHOSPHODIESTERASE"/>
    <property type="match status" value="1"/>
</dbReference>